<evidence type="ECO:0000313" key="4">
    <source>
        <dbReference type="Proteomes" id="UP001358417"/>
    </source>
</evidence>
<dbReference type="InterPro" id="IPR020471">
    <property type="entry name" value="AKR"/>
</dbReference>
<dbReference type="GO" id="GO:0070485">
    <property type="term" value="P:dehydro-D-arabinono-1,4-lactone biosynthetic process"/>
    <property type="evidence" value="ECO:0007669"/>
    <property type="project" value="TreeGrafter"/>
</dbReference>
<dbReference type="GO" id="GO:0005829">
    <property type="term" value="C:cytosol"/>
    <property type="evidence" value="ECO:0007669"/>
    <property type="project" value="TreeGrafter"/>
</dbReference>
<dbReference type="InterPro" id="IPR036812">
    <property type="entry name" value="NAD(P)_OxRdtase_dom_sf"/>
</dbReference>
<dbReference type="Proteomes" id="UP001358417">
    <property type="component" value="Unassembled WGS sequence"/>
</dbReference>
<dbReference type="GO" id="GO:0045290">
    <property type="term" value="F:D-arabinose 1-dehydrogenase [NAD(P)+] activity"/>
    <property type="evidence" value="ECO:0007669"/>
    <property type="project" value="InterPro"/>
</dbReference>
<dbReference type="CDD" id="cd19164">
    <property type="entry name" value="AKR_ARA2"/>
    <property type="match status" value="1"/>
</dbReference>
<dbReference type="GeneID" id="89980777"/>
<proteinExistence type="predicted"/>
<dbReference type="Gene3D" id="3.20.20.100">
    <property type="entry name" value="NADP-dependent oxidoreductase domain"/>
    <property type="match status" value="1"/>
</dbReference>
<accession>A0AAV9NEW7</accession>
<dbReference type="InterPro" id="IPR023210">
    <property type="entry name" value="NADP_OxRdtase_dom"/>
</dbReference>
<reference evidence="3 4" key="1">
    <citation type="submission" date="2023-08" db="EMBL/GenBank/DDBJ databases">
        <title>Black Yeasts Isolated from many extreme environments.</title>
        <authorList>
            <person name="Coleine C."/>
            <person name="Stajich J.E."/>
            <person name="Selbmann L."/>
        </authorList>
    </citation>
    <scope>NUCLEOTIDE SEQUENCE [LARGE SCALE GENOMIC DNA]</scope>
    <source>
        <strain evidence="3 4">CCFEE 5792</strain>
    </source>
</reference>
<gene>
    <name evidence="3" type="ORF">LTR84_012635</name>
</gene>
<dbReference type="Pfam" id="PF00248">
    <property type="entry name" value="Aldo_ket_red"/>
    <property type="match status" value="1"/>
</dbReference>
<keyword evidence="4" id="KW-1185">Reference proteome</keyword>
<dbReference type="AlphaFoldDB" id="A0AAV9NEW7"/>
<sequence length="438" mass="48242">MPRPQAPLSQSLPPLIFGTATFSNQYNVDPYALNTTSLVQKALANGVHAFDTSPYYGPAEEILGTALDSDLVRRYYPREQYFILTKVGRIAGDAFDYSPEWIRQSVQRSCQRLKTNYLDVVYCHDCEFVSPLEVLTAITELRRIRDEEGTLQYVGICGYPVDVLCDLAEMILRETGEPIDIVQSYANYTLQNTRLLSDGLERLVNAGVDVVTNASPLGMGILRRNGPSVGALGDWHPAPDALRQACIDAGKWAEFRGEKLEVVAVRFALENWLREGAKVGTFGSPLGPNDNSYSSALSVPRQKIGVNVMGVSRLEELDETIRVWRSVLDGLADDLDALPGTITPSDAITDHEWSLTRRQTIRTLAKGIREVIGSQWVDYAWASPEPGFVNTFKPSAVSEENCINPAVTTTSEAAMLTPPSEAEDDNALQEVPALQTVL</sequence>
<name>A0AAV9NEW7_9EURO</name>
<dbReference type="PANTHER" id="PTHR42686">
    <property type="entry name" value="GH17980P-RELATED"/>
    <property type="match status" value="1"/>
</dbReference>
<evidence type="ECO:0000259" key="2">
    <source>
        <dbReference type="Pfam" id="PF00248"/>
    </source>
</evidence>
<dbReference type="PANTHER" id="PTHR42686:SF1">
    <property type="entry name" value="GH17980P-RELATED"/>
    <property type="match status" value="1"/>
</dbReference>
<feature type="domain" description="NADP-dependent oxidoreductase" evidence="2">
    <location>
        <begin position="14"/>
        <end position="329"/>
    </location>
</feature>
<protein>
    <recommendedName>
        <fullName evidence="2">NADP-dependent oxidoreductase domain-containing protein</fullName>
    </recommendedName>
</protein>
<dbReference type="InterPro" id="IPR044480">
    <property type="entry name" value="Ara2-like"/>
</dbReference>
<comment type="caution">
    <text evidence="3">The sequence shown here is derived from an EMBL/GenBank/DDBJ whole genome shotgun (WGS) entry which is preliminary data.</text>
</comment>
<dbReference type="SUPFAM" id="SSF51430">
    <property type="entry name" value="NAD(P)-linked oxidoreductase"/>
    <property type="match status" value="1"/>
</dbReference>
<dbReference type="FunFam" id="3.20.20.100:FF:000037">
    <property type="entry name" value="L-galactose dehydrogenase (L-GalDH)"/>
    <property type="match status" value="1"/>
</dbReference>
<dbReference type="EMBL" id="JAVRRD010000008">
    <property type="protein sequence ID" value="KAK5056084.1"/>
    <property type="molecule type" value="Genomic_DNA"/>
</dbReference>
<keyword evidence="1" id="KW-0560">Oxidoreductase</keyword>
<organism evidence="3 4">
    <name type="scientific">Exophiala bonariae</name>
    <dbReference type="NCBI Taxonomy" id="1690606"/>
    <lineage>
        <taxon>Eukaryota</taxon>
        <taxon>Fungi</taxon>
        <taxon>Dikarya</taxon>
        <taxon>Ascomycota</taxon>
        <taxon>Pezizomycotina</taxon>
        <taxon>Eurotiomycetes</taxon>
        <taxon>Chaetothyriomycetidae</taxon>
        <taxon>Chaetothyriales</taxon>
        <taxon>Herpotrichiellaceae</taxon>
        <taxon>Exophiala</taxon>
    </lineage>
</organism>
<evidence type="ECO:0000313" key="3">
    <source>
        <dbReference type="EMBL" id="KAK5056084.1"/>
    </source>
</evidence>
<evidence type="ECO:0000256" key="1">
    <source>
        <dbReference type="ARBA" id="ARBA00023002"/>
    </source>
</evidence>
<dbReference type="RefSeq" id="XP_064708054.1">
    <property type="nucleotide sequence ID" value="XM_064856154.1"/>
</dbReference>